<sequence length="162" mass="18046">MEGSTCYTSAKRAWFPVPLPCIRRRGCLVIAESLSEDEIVALKDLFNLIGWMCNGTGPVHVALLIMQLGFAGHQVLSRVVLTTGLNQFVYAIYRNVLALVIMSPFAYALERKERPPLTFKLISNFFLLGLLGIVGSQQLLLARLIYTSATFALWPQCRIPCP</sequence>
<evidence type="ECO:0000256" key="4">
    <source>
        <dbReference type="SAM" id="Phobius"/>
    </source>
</evidence>
<comment type="caution">
    <text evidence="5">The sequence shown here is derived from an EMBL/GenBank/DDBJ whole genome shotgun (WGS) entry which is preliminary data.</text>
</comment>
<dbReference type="InterPro" id="IPR030184">
    <property type="entry name" value="WAT1-related"/>
</dbReference>
<keyword evidence="1 4" id="KW-0812">Transmembrane</keyword>
<evidence type="ECO:0000313" key="6">
    <source>
        <dbReference type="Proteomes" id="UP001633002"/>
    </source>
</evidence>
<evidence type="ECO:0008006" key="7">
    <source>
        <dbReference type="Google" id="ProtNLM"/>
    </source>
</evidence>
<evidence type="ECO:0000256" key="2">
    <source>
        <dbReference type="ARBA" id="ARBA00022989"/>
    </source>
</evidence>
<keyword evidence="6" id="KW-1185">Reference proteome</keyword>
<feature type="transmembrane region" description="Helical" evidence="4">
    <location>
        <begin position="48"/>
        <end position="70"/>
    </location>
</feature>
<evidence type="ECO:0000256" key="1">
    <source>
        <dbReference type="ARBA" id="ARBA00022692"/>
    </source>
</evidence>
<dbReference type="EMBL" id="JBJQOH010000008">
    <property type="protein sequence ID" value="KAL3676340.1"/>
    <property type="molecule type" value="Genomic_DNA"/>
</dbReference>
<protein>
    <recommendedName>
        <fullName evidence="7">WAT1-related protein</fullName>
    </recommendedName>
</protein>
<evidence type="ECO:0000256" key="3">
    <source>
        <dbReference type="ARBA" id="ARBA00023136"/>
    </source>
</evidence>
<evidence type="ECO:0000313" key="5">
    <source>
        <dbReference type="EMBL" id="KAL3676340.1"/>
    </source>
</evidence>
<gene>
    <name evidence="5" type="ORF">R1sor_026288</name>
</gene>
<accession>A0ABD3GE13</accession>
<feature type="transmembrane region" description="Helical" evidence="4">
    <location>
        <begin position="121"/>
        <end position="146"/>
    </location>
</feature>
<dbReference type="PANTHER" id="PTHR31218">
    <property type="entry name" value="WAT1-RELATED PROTEIN"/>
    <property type="match status" value="1"/>
</dbReference>
<feature type="transmembrane region" description="Helical" evidence="4">
    <location>
        <begin position="90"/>
        <end position="109"/>
    </location>
</feature>
<name>A0ABD3GE13_9MARC</name>
<organism evidence="5 6">
    <name type="scientific">Riccia sorocarpa</name>
    <dbReference type="NCBI Taxonomy" id="122646"/>
    <lineage>
        <taxon>Eukaryota</taxon>
        <taxon>Viridiplantae</taxon>
        <taxon>Streptophyta</taxon>
        <taxon>Embryophyta</taxon>
        <taxon>Marchantiophyta</taxon>
        <taxon>Marchantiopsida</taxon>
        <taxon>Marchantiidae</taxon>
        <taxon>Marchantiales</taxon>
        <taxon>Ricciaceae</taxon>
        <taxon>Riccia</taxon>
    </lineage>
</organism>
<keyword evidence="2 4" id="KW-1133">Transmembrane helix</keyword>
<dbReference type="Proteomes" id="UP001633002">
    <property type="component" value="Unassembled WGS sequence"/>
</dbReference>
<dbReference type="AlphaFoldDB" id="A0ABD3GE13"/>
<proteinExistence type="predicted"/>
<reference evidence="5 6" key="1">
    <citation type="submission" date="2024-09" db="EMBL/GenBank/DDBJ databases">
        <title>Chromosome-scale assembly of Riccia sorocarpa.</title>
        <authorList>
            <person name="Paukszto L."/>
        </authorList>
    </citation>
    <scope>NUCLEOTIDE SEQUENCE [LARGE SCALE GENOMIC DNA]</scope>
    <source>
        <strain evidence="5">LP-2024</strain>
        <tissue evidence="5">Aerial parts of the thallus</tissue>
    </source>
</reference>
<keyword evidence="3 4" id="KW-0472">Membrane</keyword>